<feature type="region of interest" description="Disordered" evidence="1">
    <location>
        <begin position="1"/>
        <end position="20"/>
    </location>
</feature>
<accession>A0A9X2DZC1</accession>
<evidence type="ECO:0000313" key="2">
    <source>
        <dbReference type="EMBL" id="MCM6763747.1"/>
    </source>
</evidence>
<gene>
    <name evidence="2" type="ORF">NB037_15115</name>
</gene>
<dbReference type="Proteomes" id="UP001155240">
    <property type="component" value="Unassembled WGS sequence"/>
</dbReference>
<protein>
    <submittedName>
        <fullName evidence="2">Uncharacterized protein</fullName>
    </submittedName>
</protein>
<evidence type="ECO:0000256" key="1">
    <source>
        <dbReference type="SAM" id="MobiDB-lite"/>
    </source>
</evidence>
<keyword evidence="3" id="KW-1185">Reference proteome</keyword>
<evidence type="ECO:0000313" key="3">
    <source>
        <dbReference type="Proteomes" id="UP001155240"/>
    </source>
</evidence>
<proteinExistence type="predicted"/>
<name>A0A9X2DZC1_9MICO</name>
<reference evidence="2" key="1">
    <citation type="submission" date="2022-06" db="EMBL/GenBank/DDBJ databases">
        <title>Whole genome shotgun sequencing (WGS) of Rathayibacter sp. ZW T2_19, isolated from stored onions (Allium cepa).</title>
        <authorList>
            <person name="Stoll D.A."/>
            <person name="Huch M."/>
        </authorList>
    </citation>
    <scope>NUCLEOTIDE SEQUENCE</scope>
    <source>
        <strain evidence="2">ZW T2_19</strain>
    </source>
</reference>
<comment type="caution">
    <text evidence="2">The sequence shown here is derived from an EMBL/GenBank/DDBJ whole genome shotgun (WGS) entry which is preliminary data.</text>
</comment>
<feature type="region of interest" description="Disordered" evidence="1">
    <location>
        <begin position="61"/>
        <end position="99"/>
    </location>
</feature>
<sequence>MLHRDAATDAPASAPSGEAIAARADAGNTYDGAERREAFAASLNDKGISAEDVKARLRADVDQARPAAEVLTSPNRTARVKSPTAPAVNRQRQSGDRSR</sequence>
<organism evidence="2 3">
    <name type="scientific">Rathayibacter rubneri</name>
    <dbReference type="NCBI Taxonomy" id="2950106"/>
    <lineage>
        <taxon>Bacteria</taxon>
        <taxon>Bacillati</taxon>
        <taxon>Actinomycetota</taxon>
        <taxon>Actinomycetes</taxon>
        <taxon>Micrococcales</taxon>
        <taxon>Microbacteriaceae</taxon>
        <taxon>Rathayibacter</taxon>
    </lineage>
</organism>
<dbReference type="AlphaFoldDB" id="A0A9X2DZC1"/>
<dbReference type="EMBL" id="JAMRYM010000081">
    <property type="protein sequence ID" value="MCM6763747.1"/>
    <property type="molecule type" value="Genomic_DNA"/>
</dbReference>
<dbReference type="RefSeq" id="WP_251947075.1">
    <property type="nucleotide sequence ID" value="NZ_JAMRYM010000081.1"/>
</dbReference>